<dbReference type="GO" id="GO:0016791">
    <property type="term" value="F:phosphatase activity"/>
    <property type="evidence" value="ECO:0007669"/>
    <property type="project" value="TreeGrafter"/>
</dbReference>
<evidence type="ECO:0000256" key="2">
    <source>
        <dbReference type="SAM" id="MobiDB-lite"/>
    </source>
</evidence>
<feature type="compositionally biased region" description="Low complexity" evidence="2">
    <location>
        <begin position="494"/>
        <end position="505"/>
    </location>
</feature>
<dbReference type="AlphaFoldDB" id="A0A507AYJ4"/>
<evidence type="ECO:0000256" key="3">
    <source>
        <dbReference type="SAM" id="Phobius"/>
    </source>
</evidence>
<feature type="chain" id="PRO_5021393326" description="Histidine acid phosphatase" evidence="4">
    <location>
        <begin position="21"/>
        <end position="609"/>
    </location>
</feature>
<keyword evidence="3" id="KW-0472">Membrane</keyword>
<feature type="compositionally biased region" description="Low complexity" evidence="2">
    <location>
        <begin position="555"/>
        <end position="573"/>
    </location>
</feature>
<gene>
    <name evidence="5" type="ORF">E0L32_007344</name>
</gene>
<reference evidence="5 6" key="1">
    <citation type="submission" date="2019-06" db="EMBL/GenBank/DDBJ databases">
        <title>Draft genome sequence of the filamentous fungus Phialemoniopsis curvata isolated from diesel fuel.</title>
        <authorList>
            <person name="Varaljay V.A."/>
            <person name="Lyon W.J."/>
            <person name="Crouch A.L."/>
            <person name="Drake C.E."/>
            <person name="Hollomon J.M."/>
            <person name="Nadeau L.J."/>
            <person name="Nunn H.S."/>
            <person name="Stevenson B.S."/>
            <person name="Bojanowski C.L."/>
            <person name="Crookes-Goodson W.J."/>
        </authorList>
    </citation>
    <scope>NUCLEOTIDE SEQUENCE [LARGE SCALE GENOMIC DNA]</scope>
    <source>
        <strain evidence="5 6">D216</strain>
    </source>
</reference>
<dbReference type="EMBL" id="SKBQ01000045">
    <property type="protein sequence ID" value="TPX11846.1"/>
    <property type="molecule type" value="Genomic_DNA"/>
</dbReference>
<accession>A0A507AYJ4</accession>
<feature type="signal peptide" evidence="4">
    <location>
        <begin position="1"/>
        <end position="20"/>
    </location>
</feature>
<dbReference type="Gene3D" id="3.40.50.1240">
    <property type="entry name" value="Phosphoglycerate mutase-like"/>
    <property type="match status" value="1"/>
</dbReference>
<feature type="transmembrane region" description="Helical" evidence="3">
    <location>
        <begin position="460"/>
        <end position="484"/>
    </location>
</feature>
<keyword evidence="3" id="KW-0812">Transmembrane</keyword>
<dbReference type="STRING" id="1093900.A0A507AYJ4"/>
<keyword evidence="6" id="KW-1185">Reference proteome</keyword>
<dbReference type="OrthoDB" id="258392at2759"/>
<evidence type="ECO:0008006" key="7">
    <source>
        <dbReference type="Google" id="ProtNLM"/>
    </source>
</evidence>
<evidence type="ECO:0000313" key="6">
    <source>
        <dbReference type="Proteomes" id="UP000319257"/>
    </source>
</evidence>
<dbReference type="InterPro" id="IPR050645">
    <property type="entry name" value="Histidine_acid_phosphatase"/>
</dbReference>
<comment type="caution">
    <text evidence="5">The sequence shown here is derived from an EMBL/GenBank/DDBJ whole genome shotgun (WGS) entry which is preliminary data.</text>
</comment>
<name>A0A507AYJ4_9PEZI</name>
<dbReference type="InterPro" id="IPR029033">
    <property type="entry name" value="His_PPase_superfam"/>
</dbReference>
<evidence type="ECO:0000256" key="1">
    <source>
        <dbReference type="ARBA" id="ARBA00005375"/>
    </source>
</evidence>
<dbReference type="PANTHER" id="PTHR11567:SF127">
    <property type="entry name" value="HISTIDINE ACID PHOSPHATASE"/>
    <property type="match status" value="1"/>
</dbReference>
<dbReference type="SUPFAM" id="SSF53254">
    <property type="entry name" value="Phosphoglycerate mutase-like"/>
    <property type="match status" value="1"/>
</dbReference>
<keyword evidence="4" id="KW-0732">Signal</keyword>
<proteinExistence type="inferred from homology"/>
<evidence type="ECO:0000313" key="5">
    <source>
        <dbReference type="EMBL" id="TPX11846.1"/>
    </source>
</evidence>
<dbReference type="InParanoid" id="A0A507AYJ4"/>
<dbReference type="PANTHER" id="PTHR11567">
    <property type="entry name" value="ACID PHOSPHATASE-RELATED"/>
    <property type="match status" value="1"/>
</dbReference>
<dbReference type="GeneID" id="41974791"/>
<feature type="region of interest" description="Disordered" evidence="2">
    <location>
        <begin position="494"/>
        <end position="536"/>
    </location>
</feature>
<feature type="region of interest" description="Disordered" evidence="2">
    <location>
        <begin position="549"/>
        <end position="609"/>
    </location>
</feature>
<protein>
    <recommendedName>
        <fullName evidence="7">Histidine acid phosphatase</fullName>
    </recommendedName>
</protein>
<evidence type="ECO:0000256" key="4">
    <source>
        <dbReference type="SAM" id="SignalP"/>
    </source>
</evidence>
<sequence>MRTIASIAGVAALLPRAAMADETVWSSVAYIMYGDRLPLQGNPYPALTPLGANQLYSQGSIFRARYIDNSTVGNDTAAVTDYLPIVDIEPKAIDNTQLSILSTNEQYVISGALAFMQGLYPPKNQSFAAGAGGIGAAQLANASTALDFPLDGYQYPRVQSFSVQDPSSTWIEGNAPCSQYLESVFGMPHEAAIQQTYQDSLDFYQTLWNRFFKVAFPSSMANYYYAYELYDYALYHFNHDSHVPRTIDTATLAQLQNYAYMQQIAKNGNLTVSGGAANDMIRAVAGRMLAGKVVAQLQGALASGAASGKLNLMFGSFETFLSFFALAGLAEGPSGAVFRSLPRQGAAMVFELYSTSGNRTAPPPADPDDSSLHVRFLYRPSADEGEAFAAHPIFGNGNMQTSMRLRDFVAAMGAVSIGSVAEWCGVCGSVNIFCSGLVPSQGGGGGSSSPFGLSGAVGPVMAGVIGALVALAVVGLAAMGAFFVGRVRCYRARPQQQQQQQQQPQGRPTQSGGKNLGGFKGPEKNASDVDVAVSRSGVRHERMGSWELRSGSEIPGGAAPRVGAAGAGAAVGASSLERGVTEVNYRHEDDDDDAMSELHMAPVKPRETV</sequence>
<comment type="similarity">
    <text evidence="1">Belongs to the histidine acid phosphatase family.</text>
</comment>
<organism evidence="5 6">
    <name type="scientific">Thyridium curvatum</name>
    <dbReference type="NCBI Taxonomy" id="1093900"/>
    <lineage>
        <taxon>Eukaryota</taxon>
        <taxon>Fungi</taxon>
        <taxon>Dikarya</taxon>
        <taxon>Ascomycota</taxon>
        <taxon>Pezizomycotina</taxon>
        <taxon>Sordariomycetes</taxon>
        <taxon>Sordariomycetidae</taxon>
        <taxon>Thyridiales</taxon>
        <taxon>Thyridiaceae</taxon>
        <taxon>Thyridium</taxon>
    </lineage>
</organism>
<keyword evidence="3" id="KW-1133">Transmembrane helix</keyword>
<dbReference type="InterPro" id="IPR000560">
    <property type="entry name" value="His_Pase_clade-2"/>
</dbReference>
<dbReference type="Proteomes" id="UP000319257">
    <property type="component" value="Unassembled WGS sequence"/>
</dbReference>
<dbReference type="RefSeq" id="XP_030993557.1">
    <property type="nucleotide sequence ID" value="XM_031142078.1"/>
</dbReference>
<dbReference type="Pfam" id="PF00328">
    <property type="entry name" value="His_Phos_2"/>
    <property type="match status" value="1"/>
</dbReference>